<gene>
    <name evidence="2" type="ORF">ECPE_LOCUS5283</name>
</gene>
<feature type="compositionally biased region" description="Polar residues" evidence="1">
    <location>
        <begin position="92"/>
        <end position="110"/>
    </location>
</feature>
<name>A0A183AE98_9TREM</name>
<reference evidence="2 3" key="2">
    <citation type="submission" date="2018-11" db="EMBL/GenBank/DDBJ databases">
        <authorList>
            <consortium name="Pathogen Informatics"/>
        </authorList>
    </citation>
    <scope>NUCLEOTIDE SEQUENCE [LARGE SCALE GENOMIC DNA]</scope>
    <source>
        <strain evidence="2 3">Egypt</strain>
    </source>
</reference>
<reference evidence="4" key="1">
    <citation type="submission" date="2016-06" db="UniProtKB">
        <authorList>
            <consortium name="WormBaseParasite"/>
        </authorList>
    </citation>
    <scope>IDENTIFICATION</scope>
</reference>
<dbReference type="AlphaFoldDB" id="A0A183AE98"/>
<feature type="region of interest" description="Disordered" evidence="1">
    <location>
        <begin position="92"/>
        <end position="119"/>
    </location>
</feature>
<sequence length="119" mass="12550">MPLTPIDLPERHPWSLEPIVRATCPVGNPSDPMGGMPAGWCDSGTVSSQYTCNLGVPRASYNPMAGMDDGHSGDIDALAVSGRPPIYQSALNLHSNQAGYDESTTGSSGKRSLAQKLKH</sequence>
<evidence type="ECO:0000313" key="2">
    <source>
        <dbReference type="EMBL" id="VDP75080.1"/>
    </source>
</evidence>
<organism evidence="4">
    <name type="scientific">Echinostoma caproni</name>
    <dbReference type="NCBI Taxonomy" id="27848"/>
    <lineage>
        <taxon>Eukaryota</taxon>
        <taxon>Metazoa</taxon>
        <taxon>Spiralia</taxon>
        <taxon>Lophotrochozoa</taxon>
        <taxon>Platyhelminthes</taxon>
        <taxon>Trematoda</taxon>
        <taxon>Digenea</taxon>
        <taxon>Plagiorchiida</taxon>
        <taxon>Echinostomata</taxon>
        <taxon>Echinostomatoidea</taxon>
        <taxon>Echinostomatidae</taxon>
        <taxon>Echinostoma</taxon>
    </lineage>
</organism>
<dbReference type="Proteomes" id="UP000272942">
    <property type="component" value="Unassembled WGS sequence"/>
</dbReference>
<dbReference type="EMBL" id="UZAN01042124">
    <property type="protein sequence ID" value="VDP75080.1"/>
    <property type="molecule type" value="Genomic_DNA"/>
</dbReference>
<evidence type="ECO:0000313" key="3">
    <source>
        <dbReference type="Proteomes" id="UP000272942"/>
    </source>
</evidence>
<evidence type="ECO:0000256" key="1">
    <source>
        <dbReference type="SAM" id="MobiDB-lite"/>
    </source>
</evidence>
<proteinExistence type="predicted"/>
<dbReference type="OrthoDB" id="6235726at2759"/>
<dbReference type="WBParaSite" id="ECPE_0000529501-mRNA-1">
    <property type="protein sequence ID" value="ECPE_0000529501-mRNA-1"/>
    <property type="gene ID" value="ECPE_0000529501"/>
</dbReference>
<evidence type="ECO:0000313" key="4">
    <source>
        <dbReference type="WBParaSite" id="ECPE_0000529501-mRNA-1"/>
    </source>
</evidence>
<keyword evidence="3" id="KW-1185">Reference proteome</keyword>
<accession>A0A183AE98</accession>
<protein>
    <submittedName>
        <fullName evidence="2 4">Uncharacterized protein</fullName>
    </submittedName>
</protein>